<reference evidence="1" key="1">
    <citation type="journal article" date="2013" name="Genetics">
        <title>The draft genome and transcriptome of Panagrellus redivivus are shaped by the harsh demands of a free-living lifestyle.</title>
        <authorList>
            <person name="Srinivasan J."/>
            <person name="Dillman A.R."/>
            <person name="Macchietto M.G."/>
            <person name="Heikkinen L."/>
            <person name="Lakso M."/>
            <person name="Fracchia K.M."/>
            <person name="Antoshechkin I."/>
            <person name="Mortazavi A."/>
            <person name="Wong G."/>
            <person name="Sternberg P.W."/>
        </authorList>
    </citation>
    <scope>NUCLEOTIDE SEQUENCE [LARGE SCALE GENOMIC DNA]</scope>
    <source>
        <strain evidence="1">MT8872</strain>
    </source>
</reference>
<evidence type="ECO:0000313" key="2">
    <source>
        <dbReference type="WBParaSite" id="Pan_g19088.t1"/>
    </source>
</evidence>
<evidence type="ECO:0000313" key="1">
    <source>
        <dbReference type="Proteomes" id="UP000492821"/>
    </source>
</evidence>
<sequence>MKDIVMGRGTCMSVSSGREERRLLQIAKRGEAEGRRRPPKRVLFRFTMTTKCKSQGEPPGSAFGTFLGTN</sequence>
<reference evidence="2" key="2">
    <citation type="submission" date="2020-10" db="UniProtKB">
        <authorList>
            <consortium name="WormBaseParasite"/>
        </authorList>
    </citation>
    <scope>IDENTIFICATION</scope>
</reference>
<keyword evidence="1" id="KW-1185">Reference proteome</keyword>
<dbReference type="WBParaSite" id="Pan_g19088.t1">
    <property type="protein sequence ID" value="Pan_g19088.t1"/>
    <property type="gene ID" value="Pan_g19088"/>
</dbReference>
<accession>A0A7E4VC93</accession>
<name>A0A7E4VC93_PANRE</name>
<dbReference type="Proteomes" id="UP000492821">
    <property type="component" value="Unassembled WGS sequence"/>
</dbReference>
<proteinExistence type="predicted"/>
<organism evidence="1 2">
    <name type="scientific">Panagrellus redivivus</name>
    <name type="common">Microworm</name>
    <dbReference type="NCBI Taxonomy" id="6233"/>
    <lineage>
        <taxon>Eukaryota</taxon>
        <taxon>Metazoa</taxon>
        <taxon>Ecdysozoa</taxon>
        <taxon>Nematoda</taxon>
        <taxon>Chromadorea</taxon>
        <taxon>Rhabditida</taxon>
        <taxon>Tylenchina</taxon>
        <taxon>Panagrolaimomorpha</taxon>
        <taxon>Panagrolaimoidea</taxon>
        <taxon>Panagrolaimidae</taxon>
        <taxon>Panagrellus</taxon>
    </lineage>
</organism>
<protein>
    <submittedName>
        <fullName evidence="2">Uncharacterized protein</fullName>
    </submittedName>
</protein>
<dbReference type="AlphaFoldDB" id="A0A7E4VC93"/>